<dbReference type="Pfam" id="PF13359">
    <property type="entry name" value="DDE_Tnp_4"/>
    <property type="match status" value="1"/>
</dbReference>
<evidence type="ECO:0000259" key="5">
    <source>
        <dbReference type="Pfam" id="PF13837"/>
    </source>
</evidence>
<evidence type="ECO:0000256" key="3">
    <source>
        <dbReference type="SAM" id="MobiDB-lite"/>
    </source>
</evidence>
<gene>
    <name evidence="7" type="primary">LOC124292798</name>
</gene>
<dbReference type="PANTHER" id="PTHR47595:SF1">
    <property type="entry name" value="MYB_SANT-LIKE DNA-BINDING DOMAIN-CONTAINING PROTEIN"/>
    <property type="match status" value="1"/>
</dbReference>
<dbReference type="Gene3D" id="1.10.10.60">
    <property type="entry name" value="Homeodomain-like"/>
    <property type="match status" value="1"/>
</dbReference>
<feature type="region of interest" description="Disordered" evidence="3">
    <location>
        <begin position="243"/>
        <end position="262"/>
    </location>
</feature>
<name>A0ABM3FFE3_NEOLC</name>
<feature type="region of interest" description="Disordered" evidence="3">
    <location>
        <begin position="273"/>
        <end position="292"/>
    </location>
</feature>
<organism evidence="6 7">
    <name type="scientific">Neodiprion lecontei</name>
    <name type="common">Redheaded pine sawfly</name>
    <dbReference type="NCBI Taxonomy" id="441921"/>
    <lineage>
        <taxon>Eukaryota</taxon>
        <taxon>Metazoa</taxon>
        <taxon>Ecdysozoa</taxon>
        <taxon>Arthropoda</taxon>
        <taxon>Hexapoda</taxon>
        <taxon>Insecta</taxon>
        <taxon>Pterygota</taxon>
        <taxon>Neoptera</taxon>
        <taxon>Endopterygota</taxon>
        <taxon>Hymenoptera</taxon>
        <taxon>Tenthredinoidea</taxon>
        <taxon>Diprionidae</taxon>
        <taxon>Diprioninae</taxon>
        <taxon>Neodiprion</taxon>
    </lineage>
</organism>
<comment type="cofactor">
    <cofactor evidence="1">
        <name>a divalent metal cation</name>
        <dbReference type="ChEBI" id="CHEBI:60240"/>
    </cofactor>
</comment>
<feature type="domain" description="DDE Tnp4" evidence="4">
    <location>
        <begin position="16"/>
        <end position="77"/>
    </location>
</feature>
<dbReference type="Proteomes" id="UP000829291">
    <property type="component" value="Chromosome 1"/>
</dbReference>
<proteinExistence type="predicted"/>
<keyword evidence="6" id="KW-1185">Reference proteome</keyword>
<feature type="compositionally biased region" description="Polar residues" evidence="3">
    <location>
        <begin position="243"/>
        <end position="259"/>
    </location>
</feature>
<dbReference type="PANTHER" id="PTHR47595">
    <property type="entry name" value="HEAT SHOCK 70 KDA PROTEIN 14"/>
    <property type="match status" value="1"/>
</dbReference>
<dbReference type="InterPro" id="IPR027806">
    <property type="entry name" value="HARBI1_dom"/>
</dbReference>
<dbReference type="GeneID" id="124292798"/>
<protein>
    <submittedName>
        <fullName evidence="7">Uncharacterized protein LOC124292798 isoform X1</fullName>
    </submittedName>
</protein>
<feature type="domain" description="Myb/SANT-like DNA-binding" evidence="5">
    <location>
        <begin position="135"/>
        <end position="222"/>
    </location>
</feature>
<accession>A0ABM3FFE3</accession>
<evidence type="ECO:0000256" key="2">
    <source>
        <dbReference type="ARBA" id="ARBA00022723"/>
    </source>
</evidence>
<evidence type="ECO:0000313" key="6">
    <source>
        <dbReference type="Proteomes" id="UP000829291"/>
    </source>
</evidence>
<evidence type="ECO:0000259" key="4">
    <source>
        <dbReference type="Pfam" id="PF13359"/>
    </source>
</evidence>
<dbReference type="RefSeq" id="XP_046586717.1">
    <property type="nucleotide sequence ID" value="XM_046730761.1"/>
</dbReference>
<sequence length="314" mass="35887">MPECFKPQYSNTRVIIDCTEFKIDVPSSVDDRIYCYSHYKKGFTAKILIGITPSGFICFKSKVAGGRKDAEFATRLLNKALNEQPQASTSVDLTDENLQFSEADTDQFIDQEFLTTEDTVYSNSETQESEASLYRWSTPCVLLLLESYRALEKDFYSGKISQKKIWEKVAKELKVKGHDVTGPQCSSKLRSLKKTYKSIKDHNNKSGNDRRTWQFFDIMEEIFSKKAWCDPVAVASSTGLSKKSLETNDSMGGSDSGCSIKSKKTPVATLLGKRLKQKEEHEAQKNKRHKERMEMDEKFLNVLEKLAINKFQYF</sequence>
<dbReference type="InterPro" id="IPR044822">
    <property type="entry name" value="Myb_DNA-bind_4"/>
</dbReference>
<evidence type="ECO:0000256" key="1">
    <source>
        <dbReference type="ARBA" id="ARBA00001968"/>
    </source>
</evidence>
<keyword evidence="2" id="KW-0479">Metal-binding</keyword>
<feature type="compositionally biased region" description="Basic and acidic residues" evidence="3">
    <location>
        <begin position="277"/>
        <end position="292"/>
    </location>
</feature>
<dbReference type="Pfam" id="PF13837">
    <property type="entry name" value="Myb_DNA-bind_4"/>
    <property type="match status" value="1"/>
</dbReference>
<evidence type="ECO:0000313" key="7">
    <source>
        <dbReference type="RefSeq" id="XP_046586717.1"/>
    </source>
</evidence>
<reference evidence="7" key="1">
    <citation type="submission" date="2025-08" db="UniProtKB">
        <authorList>
            <consortium name="RefSeq"/>
        </authorList>
    </citation>
    <scope>IDENTIFICATION</scope>
    <source>
        <tissue evidence="7">Thorax and Abdomen</tissue>
    </source>
</reference>